<evidence type="ECO:0000313" key="2">
    <source>
        <dbReference type="Proteomes" id="UP000789525"/>
    </source>
</evidence>
<evidence type="ECO:0000313" key="1">
    <source>
        <dbReference type="EMBL" id="CAG8542020.1"/>
    </source>
</evidence>
<dbReference type="EMBL" id="CAJVPT010007468">
    <property type="protein sequence ID" value="CAG8542020.1"/>
    <property type="molecule type" value="Genomic_DNA"/>
</dbReference>
<gene>
    <name evidence="1" type="ORF">ACOLOM_LOCUS4510</name>
</gene>
<protein>
    <submittedName>
        <fullName evidence="1">15007_t:CDS:1</fullName>
    </submittedName>
</protein>
<organism evidence="1 2">
    <name type="scientific">Acaulospora colombiana</name>
    <dbReference type="NCBI Taxonomy" id="27376"/>
    <lineage>
        <taxon>Eukaryota</taxon>
        <taxon>Fungi</taxon>
        <taxon>Fungi incertae sedis</taxon>
        <taxon>Mucoromycota</taxon>
        <taxon>Glomeromycotina</taxon>
        <taxon>Glomeromycetes</taxon>
        <taxon>Diversisporales</taxon>
        <taxon>Acaulosporaceae</taxon>
        <taxon>Acaulospora</taxon>
    </lineage>
</organism>
<keyword evidence="2" id="KW-1185">Reference proteome</keyword>
<proteinExistence type="predicted"/>
<name>A0ACA9LRG0_9GLOM</name>
<reference evidence="1" key="1">
    <citation type="submission" date="2021-06" db="EMBL/GenBank/DDBJ databases">
        <authorList>
            <person name="Kallberg Y."/>
            <person name="Tangrot J."/>
            <person name="Rosling A."/>
        </authorList>
    </citation>
    <scope>NUCLEOTIDE SEQUENCE</scope>
    <source>
        <strain evidence="1">CL356</strain>
    </source>
</reference>
<dbReference type="Proteomes" id="UP000789525">
    <property type="component" value="Unassembled WGS sequence"/>
</dbReference>
<feature type="non-terminal residue" evidence="1">
    <location>
        <position position="114"/>
    </location>
</feature>
<accession>A0ACA9LRG0</accession>
<sequence length="114" mass="13110">MEPGYNGGSQPITSYSTGRFTTEEDALLVQLYDKFINDHRHNIFAIIEPKMRRNSKSLRERYCNHLAPDIDHSELRDEEKAFIDEQEKKYAATSSTPFSEIAKSLSAKNKNGLR</sequence>
<comment type="caution">
    <text evidence="1">The sequence shown here is derived from an EMBL/GenBank/DDBJ whole genome shotgun (WGS) entry which is preliminary data.</text>
</comment>